<dbReference type="GO" id="GO:0102523">
    <property type="term" value="F:2-chloroacrylate reductase activity"/>
    <property type="evidence" value="ECO:0007669"/>
    <property type="project" value="UniProtKB-EC"/>
</dbReference>
<keyword evidence="2 4" id="KW-0560">Oxidoreductase</keyword>
<dbReference type="InterPro" id="IPR002364">
    <property type="entry name" value="Quin_OxRdtase/zeta-crystal_CS"/>
</dbReference>
<dbReference type="Pfam" id="PF13602">
    <property type="entry name" value="ADH_zinc_N_2"/>
    <property type="match status" value="1"/>
</dbReference>
<dbReference type="InterPro" id="IPR036291">
    <property type="entry name" value="NAD(P)-bd_dom_sf"/>
</dbReference>
<dbReference type="SMART" id="SM00829">
    <property type="entry name" value="PKS_ER"/>
    <property type="match status" value="1"/>
</dbReference>
<dbReference type="OrthoDB" id="3727682at2"/>
<evidence type="ECO:0000313" key="4">
    <source>
        <dbReference type="EMBL" id="MQY28475.1"/>
    </source>
</evidence>
<dbReference type="InterPro" id="IPR011032">
    <property type="entry name" value="GroES-like_sf"/>
</dbReference>
<dbReference type="PANTHER" id="PTHR48106:SF18">
    <property type="entry name" value="QUINONE OXIDOREDUCTASE PIG3"/>
    <property type="match status" value="1"/>
</dbReference>
<protein>
    <submittedName>
        <fullName evidence="4">2-haloacrylate reductase</fullName>
        <ecNumber evidence="4">1.3.1.103</ecNumber>
    </submittedName>
</protein>
<evidence type="ECO:0000256" key="2">
    <source>
        <dbReference type="ARBA" id="ARBA00023002"/>
    </source>
</evidence>
<dbReference type="EMBL" id="WEGI01000009">
    <property type="protein sequence ID" value="MQY28475.1"/>
    <property type="molecule type" value="Genomic_DNA"/>
</dbReference>
<organism evidence="4 5">
    <name type="scientific">Nocardia aurantia</name>
    <dbReference type="NCBI Taxonomy" id="2585199"/>
    <lineage>
        <taxon>Bacteria</taxon>
        <taxon>Bacillati</taxon>
        <taxon>Actinomycetota</taxon>
        <taxon>Actinomycetes</taxon>
        <taxon>Mycobacteriales</taxon>
        <taxon>Nocardiaceae</taxon>
        <taxon>Nocardia</taxon>
    </lineage>
</organism>
<keyword evidence="1" id="KW-0521">NADP</keyword>
<reference evidence="4 5" key="1">
    <citation type="submission" date="2019-10" db="EMBL/GenBank/DDBJ databases">
        <title>Nocardia macrotermitis sp. nov. and Nocardia aurantia sp. nov., isolated from the gut of fungus growing-termite Macrotermes natalensis.</title>
        <authorList>
            <person name="Benndorf R."/>
            <person name="Schwitalla J."/>
            <person name="Martin K."/>
            <person name="De Beer W."/>
            <person name="Kaster A.-K."/>
            <person name="Vollmers J."/>
            <person name="Poulsen M."/>
            <person name="Beemelmanns C."/>
        </authorList>
    </citation>
    <scope>NUCLEOTIDE SEQUENCE [LARGE SCALE GENOMIC DNA]</scope>
    <source>
        <strain evidence="4 5">RB56</strain>
    </source>
</reference>
<name>A0A7K0DRT6_9NOCA</name>
<dbReference type="EC" id="1.3.1.103" evidence="4"/>
<dbReference type="GO" id="GO:0016651">
    <property type="term" value="F:oxidoreductase activity, acting on NAD(P)H"/>
    <property type="evidence" value="ECO:0007669"/>
    <property type="project" value="TreeGrafter"/>
</dbReference>
<dbReference type="Gene3D" id="3.40.50.720">
    <property type="entry name" value="NAD(P)-binding Rossmann-like Domain"/>
    <property type="match status" value="1"/>
</dbReference>
<dbReference type="SUPFAM" id="SSF50129">
    <property type="entry name" value="GroES-like"/>
    <property type="match status" value="1"/>
</dbReference>
<accession>A0A7K0DRT6</accession>
<dbReference type="InterPro" id="IPR020843">
    <property type="entry name" value="ER"/>
</dbReference>
<dbReference type="Pfam" id="PF08240">
    <property type="entry name" value="ADH_N"/>
    <property type="match status" value="1"/>
</dbReference>
<keyword evidence="5" id="KW-1185">Reference proteome</keyword>
<dbReference type="Gene3D" id="3.90.180.10">
    <property type="entry name" value="Medium-chain alcohol dehydrogenases, catalytic domain"/>
    <property type="match status" value="1"/>
</dbReference>
<dbReference type="InterPro" id="IPR013154">
    <property type="entry name" value="ADH-like_N"/>
</dbReference>
<feature type="domain" description="Enoyl reductase (ER)" evidence="3">
    <location>
        <begin position="10"/>
        <end position="295"/>
    </location>
</feature>
<dbReference type="AlphaFoldDB" id="A0A7K0DRT6"/>
<dbReference type="CDD" id="cd05289">
    <property type="entry name" value="MDR_like_2"/>
    <property type="match status" value="1"/>
</dbReference>
<sequence length="300" mass="31507">MLAIIQNTYGGPDVLHTAELPIPVPEAGEVLLRVAATAVNPADWKVRSGGVRRLGEPPFTLGLDVAGTVVETGSAVTGFAPGDEVFALVLSRRGAYAEYVTVPAASLAAVPAGLDLRQAAALPVAALTAWQSLAELRAGQRVLIHAAAGGVGHLAVQIAKLRGAYVIGTARSGNHEFLRELGADELIDYSTTDFTTAVRDVDVVLDLIGGDYGTRSLRVLRPDGRYVDAQGSDAEGDPRYRRFHVGPSGPDLAEIAALAAAGRLRVRIERVMSLAEVAEAHALSETGRVRGKIVLVPWTD</sequence>
<evidence type="ECO:0000256" key="1">
    <source>
        <dbReference type="ARBA" id="ARBA00022857"/>
    </source>
</evidence>
<gene>
    <name evidence="4" type="ORF">NRB56_40590</name>
</gene>
<evidence type="ECO:0000313" key="5">
    <source>
        <dbReference type="Proteomes" id="UP000431401"/>
    </source>
</evidence>
<dbReference type="GO" id="GO:0070402">
    <property type="term" value="F:NADPH binding"/>
    <property type="evidence" value="ECO:0007669"/>
    <property type="project" value="TreeGrafter"/>
</dbReference>
<dbReference type="RefSeq" id="WP_153344555.1">
    <property type="nucleotide sequence ID" value="NZ_WEGI01000009.1"/>
</dbReference>
<evidence type="ECO:0000259" key="3">
    <source>
        <dbReference type="SMART" id="SM00829"/>
    </source>
</evidence>
<dbReference type="Proteomes" id="UP000431401">
    <property type="component" value="Unassembled WGS sequence"/>
</dbReference>
<dbReference type="PANTHER" id="PTHR48106">
    <property type="entry name" value="QUINONE OXIDOREDUCTASE PIG3-RELATED"/>
    <property type="match status" value="1"/>
</dbReference>
<dbReference type="SUPFAM" id="SSF51735">
    <property type="entry name" value="NAD(P)-binding Rossmann-fold domains"/>
    <property type="match status" value="1"/>
</dbReference>
<dbReference type="PROSITE" id="PS01162">
    <property type="entry name" value="QOR_ZETA_CRYSTAL"/>
    <property type="match status" value="1"/>
</dbReference>
<dbReference type="GO" id="GO:0008270">
    <property type="term" value="F:zinc ion binding"/>
    <property type="evidence" value="ECO:0007669"/>
    <property type="project" value="InterPro"/>
</dbReference>
<proteinExistence type="predicted"/>
<comment type="caution">
    <text evidence="4">The sequence shown here is derived from an EMBL/GenBank/DDBJ whole genome shotgun (WGS) entry which is preliminary data.</text>
</comment>